<dbReference type="InterPro" id="IPR010982">
    <property type="entry name" value="Lambda_DNA-bd_dom_sf"/>
</dbReference>
<accession>A0A420ZBE7</accession>
<comment type="caution">
    <text evidence="2">The sequence shown here is derived from an EMBL/GenBank/DDBJ whole genome shotgun (WGS) entry which is preliminary data.</text>
</comment>
<dbReference type="Pfam" id="PF13744">
    <property type="entry name" value="HTH_37"/>
    <property type="match status" value="1"/>
</dbReference>
<evidence type="ECO:0000259" key="1">
    <source>
        <dbReference type="PROSITE" id="PS50943"/>
    </source>
</evidence>
<evidence type="ECO:0000313" key="3">
    <source>
        <dbReference type="Proteomes" id="UP000281261"/>
    </source>
</evidence>
<feature type="domain" description="HTH cro/C1-type" evidence="1">
    <location>
        <begin position="33"/>
        <end position="62"/>
    </location>
</feature>
<organism evidence="2 3">
    <name type="scientific">candidate division Kazan bacterium</name>
    <dbReference type="NCBI Taxonomy" id="2202143"/>
    <lineage>
        <taxon>Bacteria</taxon>
        <taxon>Bacteria division Kazan-3B-28</taxon>
    </lineage>
</organism>
<name>A0A420ZBE7_UNCK3</name>
<evidence type="ECO:0000313" key="2">
    <source>
        <dbReference type="EMBL" id="RLC36237.1"/>
    </source>
</evidence>
<dbReference type="InterPro" id="IPR001387">
    <property type="entry name" value="Cro/C1-type_HTH"/>
</dbReference>
<dbReference type="SUPFAM" id="SSF47413">
    <property type="entry name" value="lambda repressor-like DNA-binding domains"/>
    <property type="match status" value="1"/>
</dbReference>
<dbReference type="CDD" id="cd00093">
    <property type="entry name" value="HTH_XRE"/>
    <property type="match status" value="1"/>
</dbReference>
<gene>
    <name evidence="2" type="ORF">DRH29_04960</name>
</gene>
<dbReference type="SMART" id="SM00530">
    <property type="entry name" value="HTH_XRE"/>
    <property type="match status" value="1"/>
</dbReference>
<sequence>MAKPFKNLVEKMSPQSQARIRKRTAQMASEMALQELRQAMQLTQQELAEQLKLNQAAVSKMEHQSDMYVSTLRRFIAAMGGQLRIVAHFPQGDVVINQFEEIRNPKTTHTPA</sequence>
<protein>
    <submittedName>
        <fullName evidence="2">Transcriptional regulator</fullName>
    </submittedName>
</protein>
<dbReference type="PROSITE" id="PS50943">
    <property type="entry name" value="HTH_CROC1"/>
    <property type="match status" value="1"/>
</dbReference>
<dbReference type="Gene3D" id="1.10.260.40">
    <property type="entry name" value="lambda repressor-like DNA-binding domains"/>
    <property type="match status" value="1"/>
</dbReference>
<dbReference type="EMBL" id="QMNG01000072">
    <property type="protein sequence ID" value="RLC36237.1"/>
    <property type="molecule type" value="Genomic_DNA"/>
</dbReference>
<reference evidence="2 3" key="1">
    <citation type="submission" date="2018-06" db="EMBL/GenBank/DDBJ databases">
        <title>Extensive metabolic versatility and redundancy in microbially diverse, dynamic hydrothermal sediments.</title>
        <authorList>
            <person name="Dombrowski N."/>
            <person name="Teske A."/>
            <person name="Baker B.J."/>
        </authorList>
    </citation>
    <scope>NUCLEOTIDE SEQUENCE [LARGE SCALE GENOMIC DNA]</scope>
    <source>
        <strain evidence="2">B79_G16</strain>
    </source>
</reference>
<dbReference type="Proteomes" id="UP000281261">
    <property type="component" value="Unassembled WGS sequence"/>
</dbReference>
<dbReference type="GO" id="GO:0003677">
    <property type="term" value="F:DNA binding"/>
    <property type="evidence" value="ECO:0007669"/>
    <property type="project" value="InterPro"/>
</dbReference>
<dbReference type="InterPro" id="IPR039554">
    <property type="entry name" value="HigA2-like_HTH"/>
</dbReference>
<dbReference type="AlphaFoldDB" id="A0A420ZBE7"/>
<proteinExistence type="predicted"/>